<reference evidence="2" key="1">
    <citation type="journal article" date="2003" name="Science">
        <title>In-depth view of structure, activity, and evolution of rice chromosome 10.</title>
        <authorList>
            <consortium name="Rice Chromosome 10 Sequencing Consortium"/>
        </authorList>
    </citation>
    <scope>NUCLEOTIDE SEQUENCE [LARGE SCALE GENOMIC DNA]</scope>
</reference>
<proteinExistence type="predicted"/>
<feature type="compositionally biased region" description="Low complexity" evidence="1">
    <location>
        <begin position="9"/>
        <end position="24"/>
    </location>
</feature>
<sequence length="340" mass="35428">MTQQGKSQAGLSRASGGGAALRSADYGQRRRGEARGRSAGRQGGARSCGAAARGSSDRQGAAAPRGSGVEQRRSGWPGRQARGRQQEEQVSCEQPRSAINSLTISDLTVSQRDLKSLEPGLCKRKYSCKRKCCSRDGGGGGGGGGGADSWNLEEIGLWVRSAEGNGGGGGGEDNGHCVDDEGGAVGAACPGEGGTAGTAPEHRRSGWCAMPEGAAWHTQSRGRRRWRSGARMEGEHTAGLHAMAVVAAATSYKRARWGWLRPMRMWSALQGRWVVTLRRTLSGRSLSIAADAAVFAPRHTRVSAARRRLCLPAAIAVPLSPTRCSHPAGSPPLDASAAAP</sequence>
<accession>Q33AQ3</accession>
<feature type="compositionally biased region" description="Low complexity" evidence="1">
    <location>
        <begin position="37"/>
        <end position="54"/>
    </location>
</feature>
<feature type="region of interest" description="Disordered" evidence="1">
    <location>
        <begin position="321"/>
        <end position="340"/>
    </location>
</feature>
<reference evidence="2" key="3">
    <citation type="submission" date="2006-07" db="EMBL/GenBank/DDBJ databases">
        <authorList>
            <person name="Buell R."/>
        </authorList>
    </citation>
    <scope>NUCLEOTIDE SEQUENCE</scope>
</reference>
<feature type="region of interest" description="Disordered" evidence="1">
    <location>
        <begin position="1"/>
        <end position="96"/>
    </location>
</feature>
<feature type="compositionally biased region" description="Basic and acidic residues" evidence="1">
    <location>
        <begin position="27"/>
        <end position="36"/>
    </location>
</feature>
<evidence type="ECO:0000313" key="2">
    <source>
        <dbReference type="EMBL" id="ABB46872.1"/>
    </source>
</evidence>
<gene>
    <name evidence="2" type="ordered locus">LOC_Os10g08830</name>
</gene>
<name>Q33AQ3_ORYSJ</name>
<organism evidence="2">
    <name type="scientific">Oryza sativa subsp. japonica</name>
    <name type="common">Rice</name>
    <dbReference type="NCBI Taxonomy" id="39947"/>
    <lineage>
        <taxon>Eukaryota</taxon>
        <taxon>Viridiplantae</taxon>
        <taxon>Streptophyta</taxon>
        <taxon>Embryophyta</taxon>
        <taxon>Tracheophyta</taxon>
        <taxon>Spermatophyta</taxon>
        <taxon>Magnoliopsida</taxon>
        <taxon>Liliopsida</taxon>
        <taxon>Poales</taxon>
        <taxon>Poaceae</taxon>
        <taxon>BOP clade</taxon>
        <taxon>Oryzoideae</taxon>
        <taxon>Oryzeae</taxon>
        <taxon>Oryzinae</taxon>
        <taxon>Oryza</taxon>
        <taxon>Oryza sativa</taxon>
    </lineage>
</organism>
<protein>
    <submittedName>
        <fullName evidence="2">Uncharacterized protein</fullName>
    </submittedName>
</protein>
<dbReference type="AlphaFoldDB" id="Q33AQ3"/>
<dbReference type="EMBL" id="DP000086">
    <property type="protein sequence ID" value="ABB46872.1"/>
    <property type="molecule type" value="Genomic_DNA"/>
</dbReference>
<reference evidence="2" key="2">
    <citation type="submission" date="2003-05" db="EMBL/GenBank/DDBJ databases">
        <authorList>
            <person name="Buell C.R."/>
            <person name="Wing R.A."/>
            <person name="McCombie W.R."/>
            <person name="Messing J."/>
            <person name="Yuan Q."/>
            <person name="Ouyang S."/>
        </authorList>
    </citation>
    <scope>NUCLEOTIDE SEQUENCE</scope>
</reference>
<evidence type="ECO:0000256" key="1">
    <source>
        <dbReference type="SAM" id="MobiDB-lite"/>
    </source>
</evidence>